<dbReference type="InterPro" id="IPR029045">
    <property type="entry name" value="ClpP/crotonase-like_dom_sf"/>
</dbReference>
<dbReference type="GO" id="GO:0006635">
    <property type="term" value="P:fatty acid beta-oxidation"/>
    <property type="evidence" value="ECO:0007669"/>
    <property type="project" value="TreeGrafter"/>
</dbReference>
<proteinExistence type="evidence at transcript level"/>
<evidence type="ECO:0000313" key="7">
    <source>
        <dbReference type="EMBL" id="ABK25802.1"/>
    </source>
</evidence>
<evidence type="ECO:0000256" key="5">
    <source>
        <dbReference type="ARBA" id="ARBA00012064"/>
    </source>
</evidence>
<dbReference type="CDD" id="cd06558">
    <property type="entry name" value="crotonase-like"/>
    <property type="match status" value="1"/>
</dbReference>
<dbReference type="AlphaFoldDB" id="A9NYU1"/>
<dbReference type="PANTHER" id="PTHR11941:SF153">
    <property type="entry name" value="ENOYL-COA DELTA ISOMERASE 2, PEROXISOMAL-LIKE"/>
    <property type="match status" value="1"/>
</dbReference>
<name>A9NYU1_PICSI</name>
<dbReference type="Gene3D" id="3.90.226.10">
    <property type="entry name" value="2-enoyl-CoA Hydratase, Chain A, domain 1"/>
    <property type="match status" value="1"/>
</dbReference>
<evidence type="ECO:0000256" key="1">
    <source>
        <dbReference type="ARBA" id="ARBA00000452"/>
    </source>
</evidence>
<dbReference type="InterPro" id="IPR001753">
    <property type="entry name" value="Enoyl-CoA_hydra/iso"/>
</dbReference>
<dbReference type="PANTHER" id="PTHR11941">
    <property type="entry name" value="ENOYL-COA HYDRATASE-RELATED"/>
    <property type="match status" value="1"/>
</dbReference>
<organism evidence="7">
    <name type="scientific">Picea sitchensis</name>
    <name type="common">Sitka spruce</name>
    <name type="synonym">Pinus sitchensis</name>
    <dbReference type="NCBI Taxonomy" id="3332"/>
    <lineage>
        <taxon>Eukaryota</taxon>
        <taxon>Viridiplantae</taxon>
        <taxon>Streptophyta</taxon>
        <taxon>Embryophyta</taxon>
        <taxon>Tracheophyta</taxon>
        <taxon>Spermatophyta</taxon>
        <taxon>Pinopsida</taxon>
        <taxon>Pinidae</taxon>
        <taxon>Conifers I</taxon>
        <taxon>Pinales</taxon>
        <taxon>Pinaceae</taxon>
        <taxon>Picea</taxon>
    </lineage>
</organism>
<comment type="similarity">
    <text evidence="4">Belongs to the enoyl-CoA hydratase/isomerase family.</text>
</comment>
<evidence type="ECO:0000256" key="4">
    <source>
        <dbReference type="ARBA" id="ARBA00005254"/>
    </source>
</evidence>
<dbReference type="EMBL" id="EF086542">
    <property type="protein sequence ID" value="ABK25802.1"/>
    <property type="molecule type" value="mRNA"/>
</dbReference>
<accession>A9NYU1</accession>
<evidence type="ECO:0000256" key="3">
    <source>
        <dbReference type="ARBA" id="ARBA00005005"/>
    </source>
</evidence>
<evidence type="ECO:0000256" key="2">
    <source>
        <dbReference type="ARBA" id="ARBA00000765"/>
    </source>
</evidence>
<protein>
    <recommendedName>
        <fullName evidence="5">Delta(3)-Delta(2)-enoyl-CoA isomerase</fullName>
        <ecNumber evidence="5">5.3.3.8</ecNumber>
    </recommendedName>
</protein>
<evidence type="ECO:0000256" key="6">
    <source>
        <dbReference type="ARBA" id="ARBA00023098"/>
    </source>
</evidence>
<dbReference type="EC" id="5.3.3.8" evidence="5"/>
<dbReference type="FunFam" id="3.90.226.10:FF:000049">
    <property type="entry name" value="Enoyl-CoA delta isomerase 3"/>
    <property type="match status" value="1"/>
</dbReference>
<sequence length="235" mass="25777">MCNLEKRGRVYILTLLGDGDHRFNPSTIDAISAALKEVQDSPDAGALVTTNQGRYFSNGLDLQWISQNPDAHLSTIRIKFENLLASFIRLRVPTIAAICGHAAAGGFIVALAHDYRFMRGDRSVLYMSELDIGMKLPRSLMAVIRSKLLPGTLRDVVLGARKFSAQMALEGGIVDSVYADSPQTLEAAVSEAQKLAGRGWKKEIYSELRLGAFPGVLEELDAHRDPYLFPVSSKL</sequence>
<keyword evidence="6" id="KW-0443">Lipid metabolism</keyword>
<comment type="pathway">
    <text evidence="3">Lipid metabolism; fatty acid beta-oxidation.</text>
</comment>
<reference evidence="7" key="1">
    <citation type="journal article" date="2008" name="BMC Genomics">
        <title>A conifer genomics resource of 200,000 spruce (Picea spp.) ESTs and 6,464 high-quality, sequence-finished full-length cDNAs for Sitka spruce (Picea sitchensis).</title>
        <authorList>
            <person name="Ralph S.G."/>
            <person name="Chun H.J."/>
            <person name="Kolosova N."/>
            <person name="Cooper D."/>
            <person name="Oddy C."/>
            <person name="Ritland C.E."/>
            <person name="Kirkpatrick R."/>
            <person name="Moore R."/>
            <person name="Barber S."/>
            <person name="Holt R.A."/>
            <person name="Jones S.J."/>
            <person name="Marra M.A."/>
            <person name="Douglas C.J."/>
            <person name="Ritland K."/>
            <person name="Bohlmann J."/>
        </authorList>
    </citation>
    <scope>NUCLEOTIDE SEQUENCE</scope>
    <source>
        <tissue evidence="7">Green portion of the leader tissue</tissue>
    </source>
</reference>
<comment type="catalytic activity">
    <reaction evidence="1">
        <text>a (3Z)-enoyl-CoA = a 4-saturated (2E)-enoyl-CoA</text>
        <dbReference type="Rhea" id="RHEA:45900"/>
        <dbReference type="ChEBI" id="CHEBI:85097"/>
        <dbReference type="ChEBI" id="CHEBI:85489"/>
        <dbReference type="EC" id="5.3.3.8"/>
    </reaction>
</comment>
<dbReference type="Pfam" id="PF00378">
    <property type="entry name" value="ECH_1"/>
    <property type="match status" value="1"/>
</dbReference>
<dbReference type="GO" id="GO:0005777">
    <property type="term" value="C:peroxisome"/>
    <property type="evidence" value="ECO:0007669"/>
    <property type="project" value="TreeGrafter"/>
</dbReference>
<dbReference type="SUPFAM" id="SSF52096">
    <property type="entry name" value="ClpP/crotonase"/>
    <property type="match status" value="1"/>
</dbReference>
<dbReference type="GO" id="GO:0004165">
    <property type="term" value="F:delta(3)-delta(2)-enoyl-CoA isomerase activity"/>
    <property type="evidence" value="ECO:0007669"/>
    <property type="project" value="UniProtKB-EC"/>
</dbReference>
<comment type="catalytic activity">
    <reaction evidence="2">
        <text>a (3E)-enoyl-CoA = a 4-saturated (2E)-enoyl-CoA</text>
        <dbReference type="Rhea" id="RHEA:45228"/>
        <dbReference type="ChEBI" id="CHEBI:58521"/>
        <dbReference type="ChEBI" id="CHEBI:85097"/>
        <dbReference type="EC" id="5.3.3.8"/>
    </reaction>
</comment>